<evidence type="ECO:0000313" key="1">
    <source>
        <dbReference type="EMBL" id="VEN35317.1"/>
    </source>
</evidence>
<dbReference type="AlphaFoldDB" id="A0A653BIA0"/>
<protein>
    <submittedName>
        <fullName evidence="1">Uncharacterized protein</fullName>
    </submittedName>
</protein>
<organism evidence="1 2">
    <name type="scientific">Callosobruchus maculatus</name>
    <name type="common">Southern cowpea weevil</name>
    <name type="synonym">Pulse bruchid</name>
    <dbReference type="NCBI Taxonomy" id="64391"/>
    <lineage>
        <taxon>Eukaryota</taxon>
        <taxon>Metazoa</taxon>
        <taxon>Ecdysozoa</taxon>
        <taxon>Arthropoda</taxon>
        <taxon>Hexapoda</taxon>
        <taxon>Insecta</taxon>
        <taxon>Pterygota</taxon>
        <taxon>Neoptera</taxon>
        <taxon>Endopterygota</taxon>
        <taxon>Coleoptera</taxon>
        <taxon>Polyphaga</taxon>
        <taxon>Cucujiformia</taxon>
        <taxon>Chrysomeloidea</taxon>
        <taxon>Chrysomelidae</taxon>
        <taxon>Bruchinae</taxon>
        <taxon>Bruchini</taxon>
        <taxon>Callosobruchus</taxon>
    </lineage>
</organism>
<dbReference type="OrthoDB" id="6701117at2759"/>
<gene>
    <name evidence="1" type="ORF">CALMAC_LOCUS1250</name>
</gene>
<name>A0A653BIA0_CALMS</name>
<dbReference type="EMBL" id="CAACVG010001446">
    <property type="protein sequence ID" value="VEN35317.1"/>
    <property type="molecule type" value="Genomic_DNA"/>
</dbReference>
<dbReference type="Proteomes" id="UP000410492">
    <property type="component" value="Unassembled WGS sequence"/>
</dbReference>
<sequence length="206" mass="23833">MNKIEAFKHEIRKVDWSIFSNHGYDSEYLANFLTGVFDQLIKLNFPLRKQNHCNKPPVNWFSDSLKNMRDTLSAIKTVAEVTKDFAAYKQYKSLYLKEIREAKKAANDNFLMRSDNIARDCWKIVNFGRDASRCKLTPNFSPNEFNAYFIDAPKQIVDSIRSSEINAANVIKQVSSPGNSFFDFNEKGWHAWLMVLGLHCRCESSV</sequence>
<proteinExistence type="predicted"/>
<reference evidence="1 2" key="1">
    <citation type="submission" date="2019-01" db="EMBL/GenBank/DDBJ databases">
        <authorList>
            <person name="Sayadi A."/>
        </authorList>
    </citation>
    <scope>NUCLEOTIDE SEQUENCE [LARGE SCALE GENOMIC DNA]</scope>
</reference>
<accession>A0A653BIA0</accession>
<keyword evidence="2" id="KW-1185">Reference proteome</keyword>
<evidence type="ECO:0000313" key="2">
    <source>
        <dbReference type="Proteomes" id="UP000410492"/>
    </source>
</evidence>